<evidence type="ECO:0000313" key="2">
    <source>
        <dbReference type="Proteomes" id="UP000887566"/>
    </source>
</evidence>
<keyword evidence="2" id="KW-1185">Reference proteome</keyword>
<feature type="region of interest" description="Disordered" evidence="1">
    <location>
        <begin position="112"/>
        <end position="143"/>
    </location>
</feature>
<reference evidence="3" key="1">
    <citation type="submission" date="2022-11" db="UniProtKB">
        <authorList>
            <consortium name="WormBaseParasite"/>
        </authorList>
    </citation>
    <scope>IDENTIFICATION</scope>
</reference>
<evidence type="ECO:0000313" key="3">
    <source>
        <dbReference type="WBParaSite" id="PSAMB.scaffold825size40796.g9067.t1"/>
    </source>
</evidence>
<organism evidence="2 3">
    <name type="scientific">Plectus sambesii</name>
    <dbReference type="NCBI Taxonomy" id="2011161"/>
    <lineage>
        <taxon>Eukaryota</taxon>
        <taxon>Metazoa</taxon>
        <taxon>Ecdysozoa</taxon>
        <taxon>Nematoda</taxon>
        <taxon>Chromadorea</taxon>
        <taxon>Plectida</taxon>
        <taxon>Plectina</taxon>
        <taxon>Plectoidea</taxon>
        <taxon>Plectidae</taxon>
        <taxon>Plectus</taxon>
    </lineage>
</organism>
<dbReference type="Proteomes" id="UP000887566">
    <property type="component" value="Unplaced"/>
</dbReference>
<feature type="compositionally biased region" description="Low complexity" evidence="1">
    <location>
        <begin position="112"/>
        <end position="122"/>
    </location>
</feature>
<feature type="compositionally biased region" description="Basic and acidic residues" evidence="1">
    <location>
        <begin position="86"/>
        <end position="97"/>
    </location>
</feature>
<accession>A0A914XIN0</accession>
<proteinExistence type="predicted"/>
<sequence length="174" mass="19236">MMCTRNQPTTATVRSERTTALKSGPFDALLSVENEMAEAYVRPIAYRRAELPACIMSCAMPAAAPIRQRRRLSPAPTKTSRPTDSVADRFDRKARNTARREWGTGRITVISSSSSSTMMHSSDVNTARCCSGGRHPARSTAARRPHNWIKQRSRLLCVGSPARPPPSRLAHLFT</sequence>
<name>A0A914XIN0_9BILA</name>
<evidence type="ECO:0000256" key="1">
    <source>
        <dbReference type="SAM" id="MobiDB-lite"/>
    </source>
</evidence>
<protein>
    <submittedName>
        <fullName evidence="3">Uncharacterized protein</fullName>
    </submittedName>
</protein>
<feature type="region of interest" description="Disordered" evidence="1">
    <location>
        <begin position="66"/>
        <end position="97"/>
    </location>
</feature>
<dbReference type="WBParaSite" id="PSAMB.scaffold825size40796.g9067.t1">
    <property type="protein sequence ID" value="PSAMB.scaffold825size40796.g9067.t1"/>
    <property type="gene ID" value="PSAMB.scaffold825size40796.g9067"/>
</dbReference>
<dbReference type="AlphaFoldDB" id="A0A914XIN0"/>